<gene>
    <name evidence="7" type="ORF">ABB34_06740</name>
</gene>
<evidence type="ECO:0000313" key="8">
    <source>
        <dbReference type="Proteomes" id="UP000050940"/>
    </source>
</evidence>
<evidence type="ECO:0000256" key="5">
    <source>
        <dbReference type="SAM" id="Phobius"/>
    </source>
</evidence>
<keyword evidence="5" id="KW-1133">Transmembrane helix</keyword>
<dbReference type="GO" id="GO:0017004">
    <property type="term" value="P:cytochrome complex assembly"/>
    <property type="evidence" value="ECO:0007669"/>
    <property type="project" value="UniProtKB-KW"/>
</dbReference>
<dbReference type="GO" id="GO:0015036">
    <property type="term" value="F:disulfide oxidoreductase activity"/>
    <property type="evidence" value="ECO:0007669"/>
    <property type="project" value="UniProtKB-ARBA"/>
</dbReference>
<dbReference type="InterPro" id="IPR013766">
    <property type="entry name" value="Thioredoxin_domain"/>
</dbReference>
<dbReference type="PROSITE" id="PS00194">
    <property type="entry name" value="THIOREDOXIN_1"/>
    <property type="match status" value="1"/>
</dbReference>
<dbReference type="Pfam" id="PF08534">
    <property type="entry name" value="Redoxin"/>
    <property type="match status" value="1"/>
</dbReference>
<reference evidence="7 8" key="1">
    <citation type="submission" date="2015-05" db="EMBL/GenBank/DDBJ databases">
        <title>Genome sequencing and analysis of members of genus Stenotrophomonas.</title>
        <authorList>
            <person name="Patil P.P."/>
            <person name="Midha S."/>
            <person name="Patil P.B."/>
        </authorList>
    </citation>
    <scope>NUCLEOTIDE SEQUENCE [LARGE SCALE GENOMIC DNA]</scope>
    <source>
        <strain evidence="7 8">JCM 16244</strain>
    </source>
</reference>
<feature type="transmembrane region" description="Helical" evidence="5">
    <location>
        <begin position="6"/>
        <end position="29"/>
    </location>
</feature>
<accession>A0A0R0DWS9</accession>
<dbReference type="Proteomes" id="UP000050940">
    <property type="component" value="Unassembled WGS sequence"/>
</dbReference>
<keyword evidence="2" id="KW-0201">Cytochrome c-type biogenesis</keyword>
<dbReference type="InterPro" id="IPR017937">
    <property type="entry name" value="Thioredoxin_CS"/>
</dbReference>
<feature type="transmembrane region" description="Helical" evidence="5">
    <location>
        <begin position="81"/>
        <end position="98"/>
    </location>
</feature>
<dbReference type="SUPFAM" id="SSF52833">
    <property type="entry name" value="Thioredoxin-like"/>
    <property type="match status" value="1"/>
</dbReference>
<feature type="transmembrane region" description="Helical" evidence="5">
    <location>
        <begin position="107"/>
        <end position="128"/>
    </location>
</feature>
<feature type="transmembrane region" description="Helical" evidence="5">
    <location>
        <begin position="41"/>
        <end position="61"/>
    </location>
</feature>
<dbReference type="CDD" id="cd02966">
    <property type="entry name" value="TlpA_like_family"/>
    <property type="match status" value="1"/>
</dbReference>
<name>A0A0R0DWS9_9GAMM</name>
<feature type="domain" description="Thioredoxin" evidence="6">
    <location>
        <begin position="128"/>
        <end position="266"/>
    </location>
</feature>
<keyword evidence="8" id="KW-1185">Reference proteome</keyword>
<dbReference type="STRING" id="659018.ABB34_06740"/>
<keyword evidence="5" id="KW-0472">Membrane</keyword>
<dbReference type="InterPro" id="IPR013740">
    <property type="entry name" value="Redoxin"/>
</dbReference>
<keyword evidence="4" id="KW-0676">Redox-active center</keyword>
<evidence type="ECO:0000256" key="3">
    <source>
        <dbReference type="ARBA" id="ARBA00023157"/>
    </source>
</evidence>
<protein>
    <recommendedName>
        <fullName evidence="6">Thioredoxin domain-containing protein</fullName>
    </recommendedName>
</protein>
<dbReference type="GO" id="GO:0030313">
    <property type="term" value="C:cell envelope"/>
    <property type="evidence" value="ECO:0007669"/>
    <property type="project" value="UniProtKB-SubCell"/>
</dbReference>
<keyword evidence="5" id="KW-0812">Transmembrane</keyword>
<keyword evidence="3" id="KW-1015">Disulfide bond</keyword>
<dbReference type="PANTHER" id="PTHR42852:SF6">
    <property type="entry name" value="THIOL:DISULFIDE INTERCHANGE PROTEIN DSBE"/>
    <property type="match status" value="1"/>
</dbReference>
<dbReference type="Gene3D" id="3.40.30.10">
    <property type="entry name" value="Glutaredoxin"/>
    <property type="match status" value="1"/>
</dbReference>
<proteinExistence type="predicted"/>
<dbReference type="PATRIC" id="fig|659018.3.peg.1276"/>
<comment type="subcellular location">
    <subcellularLocation>
        <location evidence="1">Cell envelope</location>
    </subcellularLocation>
</comment>
<evidence type="ECO:0000256" key="4">
    <source>
        <dbReference type="ARBA" id="ARBA00023284"/>
    </source>
</evidence>
<evidence type="ECO:0000313" key="7">
    <source>
        <dbReference type="EMBL" id="KRG86192.1"/>
    </source>
</evidence>
<evidence type="ECO:0000256" key="2">
    <source>
        <dbReference type="ARBA" id="ARBA00022748"/>
    </source>
</evidence>
<organism evidence="7 8">
    <name type="scientific">Stenotrophomonas daejeonensis</name>
    <dbReference type="NCBI Taxonomy" id="659018"/>
    <lineage>
        <taxon>Bacteria</taxon>
        <taxon>Pseudomonadati</taxon>
        <taxon>Pseudomonadota</taxon>
        <taxon>Gammaproteobacteria</taxon>
        <taxon>Lysobacterales</taxon>
        <taxon>Lysobacteraceae</taxon>
        <taxon>Stenotrophomonas</taxon>
    </lineage>
</organism>
<evidence type="ECO:0000259" key="6">
    <source>
        <dbReference type="PROSITE" id="PS51352"/>
    </source>
</evidence>
<sequence length="266" mass="27933">MISAGPFPLMALIAALAALVGWAFARALVPAAGGLRGRAGAVVLDALLLGVLGARVAHVVLHAPDYLAGPLAIIRLGDGGYLPWAGVAVALAYALWATRRQLPRKPVLLGLFASGALWLVAAMAVFAVQRSTIALPLDVALADVHGKAVPLSAHAGKPLVLNLWASWCGPCRREMPALVEAQRAHPQIGFVFANQGEEMADVAAYLAQTRLEADNVLLDADSLLMQRTGARALPTTLFFGGDGRLRGVHMGELSRAGLQARLRELE</sequence>
<dbReference type="PANTHER" id="PTHR42852">
    <property type="entry name" value="THIOL:DISULFIDE INTERCHANGE PROTEIN DSBE"/>
    <property type="match status" value="1"/>
</dbReference>
<dbReference type="EMBL" id="LDJP01000036">
    <property type="protein sequence ID" value="KRG86192.1"/>
    <property type="molecule type" value="Genomic_DNA"/>
</dbReference>
<dbReference type="AlphaFoldDB" id="A0A0R0DWS9"/>
<evidence type="ECO:0000256" key="1">
    <source>
        <dbReference type="ARBA" id="ARBA00004196"/>
    </source>
</evidence>
<dbReference type="PROSITE" id="PS51352">
    <property type="entry name" value="THIOREDOXIN_2"/>
    <property type="match status" value="1"/>
</dbReference>
<dbReference type="InterPro" id="IPR050553">
    <property type="entry name" value="Thioredoxin_ResA/DsbE_sf"/>
</dbReference>
<comment type="caution">
    <text evidence="7">The sequence shown here is derived from an EMBL/GenBank/DDBJ whole genome shotgun (WGS) entry which is preliminary data.</text>
</comment>
<dbReference type="InterPro" id="IPR036249">
    <property type="entry name" value="Thioredoxin-like_sf"/>
</dbReference>